<keyword evidence="2" id="KW-0645">Protease</keyword>
<evidence type="ECO:0000256" key="2">
    <source>
        <dbReference type="ARBA" id="ARBA00022670"/>
    </source>
</evidence>
<dbReference type="SUPFAM" id="SSF143081">
    <property type="entry name" value="BB1717-like"/>
    <property type="match status" value="1"/>
</dbReference>
<evidence type="ECO:0000313" key="9">
    <source>
        <dbReference type="EMBL" id="EWM22265.1"/>
    </source>
</evidence>
<feature type="compositionally biased region" description="Basic and acidic residues" evidence="8">
    <location>
        <begin position="320"/>
        <end position="336"/>
    </location>
</feature>
<proteinExistence type="inferred from homology"/>
<evidence type="ECO:0000256" key="3">
    <source>
        <dbReference type="ARBA" id="ARBA00022763"/>
    </source>
</evidence>
<dbReference type="AlphaFoldDB" id="W7T5J7"/>
<dbReference type="GO" id="GO:0016829">
    <property type="term" value="F:lyase activity"/>
    <property type="evidence" value="ECO:0007669"/>
    <property type="project" value="UniProtKB-KW"/>
</dbReference>
<keyword evidence="5" id="KW-0190">Covalent protein-DNA linkage</keyword>
<keyword evidence="7" id="KW-0456">Lyase</keyword>
<evidence type="ECO:0000256" key="4">
    <source>
        <dbReference type="ARBA" id="ARBA00022801"/>
    </source>
</evidence>
<feature type="compositionally biased region" description="Basic and acidic residues" evidence="8">
    <location>
        <begin position="342"/>
        <end position="352"/>
    </location>
</feature>
<dbReference type="Gene3D" id="3.90.1680.10">
    <property type="entry name" value="SOS response associated peptidase-like"/>
    <property type="match status" value="1"/>
</dbReference>
<dbReference type="InterPro" id="IPR036590">
    <property type="entry name" value="SRAP-like"/>
</dbReference>
<dbReference type="GO" id="GO:0008233">
    <property type="term" value="F:peptidase activity"/>
    <property type="evidence" value="ECO:0007669"/>
    <property type="project" value="UniProtKB-KW"/>
</dbReference>
<dbReference type="GO" id="GO:0003697">
    <property type="term" value="F:single-stranded DNA binding"/>
    <property type="evidence" value="ECO:0007669"/>
    <property type="project" value="InterPro"/>
</dbReference>
<evidence type="ECO:0000313" key="10">
    <source>
        <dbReference type="Proteomes" id="UP000019335"/>
    </source>
</evidence>
<protein>
    <recommendedName>
        <fullName evidence="11">Embryonic stem cell-specific 5-hydroxymethylcytosine-binding protein</fullName>
    </recommendedName>
</protein>
<dbReference type="GO" id="GO:0106300">
    <property type="term" value="P:protein-DNA covalent cross-linking repair"/>
    <property type="evidence" value="ECO:0007669"/>
    <property type="project" value="InterPro"/>
</dbReference>
<dbReference type="EMBL" id="AZIL01002236">
    <property type="protein sequence ID" value="EWM22265.1"/>
    <property type="molecule type" value="Genomic_DNA"/>
</dbReference>
<dbReference type="PANTHER" id="PTHR13604:SF0">
    <property type="entry name" value="ABASIC SITE PROCESSING PROTEIN HMCES"/>
    <property type="match status" value="1"/>
</dbReference>
<feature type="compositionally biased region" description="Basic and acidic residues" evidence="8">
    <location>
        <begin position="378"/>
        <end position="401"/>
    </location>
</feature>
<feature type="compositionally biased region" description="Polar residues" evidence="8">
    <location>
        <begin position="419"/>
        <end position="428"/>
    </location>
</feature>
<evidence type="ECO:0008006" key="11">
    <source>
        <dbReference type="Google" id="ProtNLM"/>
    </source>
</evidence>
<reference evidence="9 10" key="1">
    <citation type="journal article" date="2014" name="Mol. Plant">
        <title>Chromosome Scale Genome Assembly and Transcriptome Profiling of Nannochloropsis gaditana in Nitrogen Depletion.</title>
        <authorList>
            <person name="Corteggiani Carpinelli E."/>
            <person name="Telatin A."/>
            <person name="Vitulo N."/>
            <person name="Forcato C."/>
            <person name="D'Angelo M."/>
            <person name="Schiavon R."/>
            <person name="Vezzi A."/>
            <person name="Giacometti G.M."/>
            <person name="Morosinotto T."/>
            <person name="Valle G."/>
        </authorList>
    </citation>
    <scope>NUCLEOTIDE SEQUENCE [LARGE SCALE GENOMIC DNA]</scope>
    <source>
        <strain evidence="9 10">B-31</strain>
    </source>
</reference>
<evidence type="ECO:0000256" key="8">
    <source>
        <dbReference type="SAM" id="MobiDB-lite"/>
    </source>
</evidence>
<dbReference type="Proteomes" id="UP000019335">
    <property type="component" value="Unassembled WGS sequence"/>
</dbReference>
<keyword evidence="3" id="KW-0227">DNA damage</keyword>
<dbReference type="Pfam" id="PF02586">
    <property type="entry name" value="SRAP"/>
    <property type="match status" value="1"/>
</dbReference>
<evidence type="ECO:0000256" key="1">
    <source>
        <dbReference type="ARBA" id="ARBA00008136"/>
    </source>
</evidence>
<dbReference type="PANTHER" id="PTHR13604">
    <property type="entry name" value="DC12-RELATED"/>
    <property type="match status" value="1"/>
</dbReference>
<name>W7T5J7_9STRA</name>
<feature type="region of interest" description="Disordered" evidence="8">
    <location>
        <begin position="319"/>
        <end position="428"/>
    </location>
</feature>
<evidence type="ECO:0000256" key="5">
    <source>
        <dbReference type="ARBA" id="ARBA00023124"/>
    </source>
</evidence>
<comment type="caution">
    <text evidence="9">The sequence shown here is derived from an EMBL/GenBank/DDBJ whole genome shotgun (WGS) entry which is preliminary data.</text>
</comment>
<accession>W7T5J7</accession>
<gene>
    <name evidence="9" type="ORF">Naga_100504g5</name>
</gene>
<comment type="similarity">
    <text evidence="1">Belongs to the SOS response-associated peptidase family.</text>
</comment>
<dbReference type="InterPro" id="IPR003738">
    <property type="entry name" value="SRAP"/>
</dbReference>
<keyword evidence="4" id="KW-0378">Hydrolase</keyword>
<dbReference type="OrthoDB" id="2111841at2759"/>
<dbReference type="GO" id="GO:0006508">
    <property type="term" value="P:proteolysis"/>
    <property type="evidence" value="ECO:0007669"/>
    <property type="project" value="UniProtKB-KW"/>
</dbReference>
<feature type="region of interest" description="Disordered" evidence="8">
    <location>
        <begin position="57"/>
        <end position="83"/>
    </location>
</feature>
<keyword evidence="6" id="KW-0238">DNA-binding</keyword>
<evidence type="ECO:0000256" key="6">
    <source>
        <dbReference type="ARBA" id="ARBA00023125"/>
    </source>
</evidence>
<evidence type="ECO:0000256" key="7">
    <source>
        <dbReference type="ARBA" id="ARBA00023239"/>
    </source>
</evidence>
<keyword evidence="10" id="KW-1185">Reference proteome</keyword>
<organism evidence="9 10">
    <name type="scientific">Nannochloropsis gaditana</name>
    <dbReference type="NCBI Taxonomy" id="72520"/>
    <lineage>
        <taxon>Eukaryota</taxon>
        <taxon>Sar</taxon>
        <taxon>Stramenopiles</taxon>
        <taxon>Ochrophyta</taxon>
        <taxon>Eustigmatophyceae</taxon>
        <taxon>Eustigmatales</taxon>
        <taxon>Monodopsidaceae</taxon>
        <taxon>Nannochloropsis</taxon>
    </lineage>
</organism>
<sequence length="428" mass="47182">MCGRARCSCSISAVATTYGVPGGRIYRADRFRPRHNLHPGHTSPVIVRAGGYERHCRRQPTTGKAKGGDTSQTRDACQEKKGEDGDLGERAVVVMHWGLIPSWHKEGEKLDFFRAFNARSETVAVKPMFRRLADTKRCLVCVEGFYEWKKDKKGQKQPFYCHSRDPSHPLLSLAGLYDVWYRPPRSDEKVEGAVEDEVFFSFTILTTEAASSFAWLHDRMPLILQSKEEEEAWLEGGAEGGPRIAEILPKLWGQKGEGKGKQGGREVPELICEPVSKRMNSMAYEGEDCAVPIVLEEEGKEGGGKGTLDVFFGGRTGRAAVKEDHGKGREEGEGGKPAKTLDASRKAKKEEGAAGEDEVQVLTPSWLEEGRGGNVGDSAKKPRMEQAVERRGAARGGEKASRKGGAINDVTSAEKRQRTMQSFFPLSK</sequence>